<evidence type="ECO:0000256" key="1">
    <source>
        <dbReference type="ARBA" id="ARBA00022729"/>
    </source>
</evidence>
<feature type="domain" description="IPT/TIG" evidence="3">
    <location>
        <begin position="113"/>
        <end position="195"/>
    </location>
</feature>
<dbReference type="PANTHER" id="PTHR46769">
    <property type="entry name" value="POLYCYSTIC KIDNEY AND HEPATIC DISEASE 1 (AUTOSOMAL RECESSIVE)-LIKE 1"/>
    <property type="match status" value="1"/>
</dbReference>
<dbReference type="Pfam" id="PF01833">
    <property type="entry name" value="TIG"/>
    <property type="match status" value="2"/>
</dbReference>
<dbReference type="Proteomes" id="UP000283329">
    <property type="component" value="Unassembled WGS sequence"/>
</dbReference>
<dbReference type="Gene3D" id="2.120.10.30">
    <property type="entry name" value="TolB, C-terminal domain"/>
    <property type="match status" value="1"/>
</dbReference>
<dbReference type="EMBL" id="JAQQPO010000007">
    <property type="protein sequence ID" value="MDC7957965.1"/>
    <property type="molecule type" value="Genomic_DNA"/>
</dbReference>
<keyword evidence="1 2" id="KW-0732">Signal</keyword>
<proteinExistence type="predicted"/>
<evidence type="ECO:0000313" key="5">
    <source>
        <dbReference type="EMBL" id="RHH44033.1"/>
    </source>
</evidence>
<dbReference type="EMBL" id="QRJR01000014">
    <property type="protein sequence ID" value="RHH44033.1"/>
    <property type="molecule type" value="Genomic_DNA"/>
</dbReference>
<dbReference type="InterPro" id="IPR052387">
    <property type="entry name" value="Fibrocystin"/>
</dbReference>
<evidence type="ECO:0000256" key="2">
    <source>
        <dbReference type="SAM" id="SignalP"/>
    </source>
</evidence>
<dbReference type="InterPro" id="IPR014756">
    <property type="entry name" value="Ig_E-set"/>
</dbReference>
<evidence type="ECO:0000259" key="3">
    <source>
        <dbReference type="SMART" id="SM00429"/>
    </source>
</evidence>
<evidence type="ECO:0000313" key="4">
    <source>
        <dbReference type="EMBL" id="MDC7957965.1"/>
    </source>
</evidence>
<feature type="chain" id="PRO_5042691850" evidence="2">
    <location>
        <begin position="22"/>
        <end position="499"/>
    </location>
</feature>
<comment type="caution">
    <text evidence="5">The sequence shown here is derived from an EMBL/GenBank/DDBJ whole genome shotgun (WGS) entry which is preliminary data.</text>
</comment>
<dbReference type="PANTHER" id="PTHR46769:SF2">
    <property type="entry name" value="FIBROCYSTIN-L ISOFORM 2 PRECURSOR-RELATED"/>
    <property type="match status" value="1"/>
</dbReference>
<dbReference type="RefSeq" id="WP_004324302.1">
    <property type="nucleotide sequence ID" value="NZ_BAABYV010000001.1"/>
</dbReference>
<feature type="domain" description="IPT/TIG" evidence="3">
    <location>
        <begin position="32"/>
        <end position="110"/>
    </location>
</feature>
<dbReference type="Gene3D" id="2.60.40.10">
    <property type="entry name" value="Immunoglobulins"/>
    <property type="match status" value="2"/>
</dbReference>
<dbReference type="CDD" id="cd00603">
    <property type="entry name" value="IPT_PCSR"/>
    <property type="match status" value="1"/>
</dbReference>
<dbReference type="AlphaFoldDB" id="A0A1Y4PV74"/>
<dbReference type="SMART" id="SM00429">
    <property type="entry name" value="IPT"/>
    <property type="match status" value="2"/>
</dbReference>
<protein>
    <submittedName>
        <fullName evidence="4">IPT/TIG domain-containing protein</fullName>
    </submittedName>
</protein>
<evidence type="ECO:0000313" key="6">
    <source>
        <dbReference type="Proteomes" id="UP000283329"/>
    </source>
</evidence>
<sequence length="499" mass="53947">MKTTSAFMAVCTALLMFSCSGDDENSQSTPLQLKTTTSSPAKGEIGTKITIIGENFTDQAKVYLKNAKATITSVTATQLQVIAPANEAGECIIEVMVGAQKTENLRFTYVDYTPVVSSISPSSGTENTEITIIGENFSTTPEENIVKIGDAIATVKYATETELKIIAPQNEIGTYAVTVSVGVKTGKNPALFTYEDTRERIYECTQNFITVPSDINTQDLKSVTFLKDGRLAYSTNGGSATEAWAIDLRTMEREKIVPNGTGTVLLKITTNPTNGKLYLAYKGEDKISVWDPNTKQVSDLLTRNGLDNLMDVKFDQYNNMYAVCRNSGTIQKYPSGNYNSSSRLEFVKITGRQIQAIAFDAAGNLIAAATDGSNAGYIYKVDSSGAYTLIAGGGNKVITEDITEDPKTAKLEKAEGLMVDKDGYIWFSDGNSGTRKTKILKPGKNGYQDATIILVCKAENGWKDSGTTSPVDFVQDTDGTIYIADGPNKAIHKVTIGYK</sequence>
<gene>
    <name evidence="5" type="ORF">DW206_15625</name>
    <name evidence="4" type="ORF">PQ628_07055</name>
</gene>
<reference evidence="4" key="2">
    <citation type="submission" date="2022-10" db="EMBL/GenBank/DDBJ databases">
        <title>Human gut microbiome strain richness.</title>
        <authorList>
            <person name="Chen-Liaw A."/>
        </authorList>
    </citation>
    <scope>NUCLEOTIDE SEQUENCE</scope>
    <source>
        <strain evidence="4">RTP21484st1_H8_RTP21484_190118</strain>
    </source>
</reference>
<name>A0A1Y4PV74_BACOV</name>
<dbReference type="SUPFAM" id="SSF101898">
    <property type="entry name" value="NHL repeat"/>
    <property type="match status" value="1"/>
</dbReference>
<dbReference type="SUPFAM" id="SSF81296">
    <property type="entry name" value="E set domains"/>
    <property type="match status" value="2"/>
</dbReference>
<reference evidence="5 6" key="1">
    <citation type="submission" date="2018-08" db="EMBL/GenBank/DDBJ databases">
        <title>A genome reference for cultivated species of the human gut microbiota.</title>
        <authorList>
            <person name="Zou Y."/>
            <person name="Xue W."/>
            <person name="Luo G."/>
        </authorList>
    </citation>
    <scope>NUCLEOTIDE SEQUENCE [LARGE SCALE GENOMIC DNA]</scope>
    <source>
        <strain evidence="5 6">AM17-48</strain>
    </source>
</reference>
<organism evidence="5 6">
    <name type="scientific">Bacteroides ovatus</name>
    <dbReference type="NCBI Taxonomy" id="28116"/>
    <lineage>
        <taxon>Bacteria</taxon>
        <taxon>Pseudomonadati</taxon>
        <taxon>Bacteroidota</taxon>
        <taxon>Bacteroidia</taxon>
        <taxon>Bacteroidales</taxon>
        <taxon>Bacteroidaceae</taxon>
        <taxon>Bacteroides</taxon>
    </lineage>
</organism>
<dbReference type="InterPro" id="IPR002909">
    <property type="entry name" value="IPT_dom"/>
</dbReference>
<accession>A0A1Y4PV74</accession>
<feature type="signal peptide" evidence="2">
    <location>
        <begin position="1"/>
        <end position="21"/>
    </location>
</feature>
<dbReference type="InterPro" id="IPR013783">
    <property type="entry name" value="Ig-like_fold"/>
</dbReference>
<dbReference type="Proteomes" id="UP001215078">
    <property type="component" value="Unassembled WGS sequence"/>
</dbReference>
<dbReference type="PROSITE" id="PS51257">
    <property type="entry name" value="PROKAR_LIPOPROTEIN"/>
    <property type="match status" value="1"/>
</dbReference>
<dbReference type="InterPro" id="IPR011042">
    <property type="entry name" value="6-blade_b-propeller_TolB-like"/>
</dbReference>